<dbReference type="EMBL" id="CACVAR010000331">
    <property type="protein sequence ID" value="CAA6822064.1"/>
    <property type="molecule type" value="Genomic_DNA"/>
</dbReference>
<keyword evidence="1" id="KW-0812">Transmembrane</keyword>
<proteinExistence type="predicted"/>
<reference evidence="2" key="1">
    <citation type="submission" date="2020-01" db="EMBL/GenBank/DDBJ databases">
        <authorList>
            <person name="Meier V. D."/>
            <person name="Meier V D."/>
        </authorList>
    </citation>
    <scope>NUCLEOTIDE SEQUENCE</scope>
    <source>
        <strain evidence="2">HLG_WM_MAG_03</strain>
    </source>
</reference>
<evidence type="ECO:0000256" key="1">
    <source>
        <dbReference type="SAM" id="Phobius"/>
    </source>
</evidence>
<keyword evidence="1" id="KW-0472">Membrane</keyword>
<feature type="transmembrane region" description="Helical" evidence="1">
    <location>
        <begin position="79"/>
        <end position="100"/>
    </location>
</feature>
<protein>
    <submittedName>
        <fullName evidence="2">Uncharacterized protein</fullName>
    </submittedName>
</protein>
<accession>A0A6S6TRT5</accession>
<name>A0A6S6TRT5_9BACT</name>
<gene>
    <name evidence="2" type="ORF">HELGO_WM55254</name>
</gene>
<dbReference type="AlphaFoldDB" id="A0A6S6TRT5"/>
<evidence type="ECO:0000313" key="2">
    <source>
        <dbReference type="EMBL" id="CAA6822064.1"/>
    </source>
</evidence>
<keyword evidence="1" id="KW-1133">Transmembrane helix</keyword>
<sequence length="102" mass="11788">MAAFVNIYETFHKVFTQTKEYLELFSILLLPFSMLIMYYVLFAIFKTPLNIYKILIYLLALFFTFLIFLANLIHPTKRVLGGIGIIIAFIGLVIDAYQAVNP</sequence>
<feature type="transmembrane region" description="Helical" evidence="1">
    <location>
        <begin position="21"/>
        <end position="45"/>
    </location>
</feature>
<organism evidence="2">
    <name type="scientific">uncultured Sulfurovum sp</name>
    <dbReference type="NCBI Taxonomy" id="269237"/>
    <lineage>
        <taxon>Bacteria</taxon>
        <taxon>Pseudomonadati</taxon>
        <taxon>Campylobacterota</taxon>
        <taxon>Epsilonproteobacteria</taxon>
        <taxon>Campylobacterales</taxon>
        <taxon>Sulfurovaceae</taxon>
        <taxon>Sulfurovum</taxon>
        <taxon>environmental samples</taxon>
    </lineage>
</organism>
<feature type="transmembrane region" description="Helical" evidence="1">
    <location>
        <begin position="51"/>
        <end position="72"/>
    </location>
</feature>